<feature type="compositionally biased region" description="Basic residues" evidence="1">
    <location>
        <begin position="15"/>
        <end position="28"/>
    </location>
</feature>
<comment type="caution">
    <text evidence="2">The sequence shown here is derived from an EMBL/GenBank/DDBJ whole genome shotgun (WGS) entry which is preliminary data.</text>
</comment>
<protein>
    <submittedName>
        <fullName evidence="2">Uncharacterized protein</fullName>
    </submittedName>
</protein>
<dbReference type="AlphaFoldDB" id="A0AAD8H8P4"/>
<evidence type="ECO:0000313" key="2">
    <source>
        <dbReference type="EMBL" id="KAK1362975.1"/>
    </source>
</evidence>
<evidence type="ECO:0000256" key="1">
    <source>
        <dbReference type="SAM" id="MobiDB-lite"/>
    </source>
</evidence>
<name>A0AAD8H8P4_9APIA</name>
<feature type="region of interest" description="Disordered" evidence="1">
    <location>
        <begin position="1"/>
        <end position="49"/>
    </location>
</feature>
<organism evidence="2 3">
    <name type="scientific">Heracleum sosnowskyi</name>
    <dbReference type="NCBI Taxonomy" id="360622"/>
    <lineage>
        <taxon>Eukaryota</taxon>
        <taxon>Viridiplantae</taxon>
        <taxon>Streptophyta</taxon>
        <taxon>Embryophyta</taxon>
        <taxon>Tracheophyta</taxon>
        <taxon>Spermatophyta</taxon>
        <taxon>Magnoliopsida</taxon>
        <taxon>eudicotyledons</taxon>
        <taxon>Gunneridae</taxon>
        <taxon>Pentapetalae</taxon>
        <taxon>asterids</taxon>
        <taxon>campanulids</taxon>
        <taxon>Apiales</taxon>
        <taxon>Apiaceae</taxon>
        <taxon>Apioideae</taxon>
        <taxon>apioid superclade</taxon>
        <taxon>Tordylieae</taxon>
        <taxon>Tordyliinae</taxon>
        <taxon>Heracleum</taxon>
    </lineage>
</organism>
<dbReference type="EMBL" id="JAUIZM010000009">
    <property type="protein sequence ID" value="KAK1362975.1"/>
    <property type="molecule type" value="Genomic_DNA"/>
</dbReference>
<sequence>MSSGRNNDDDGVPNQRRRPHGRNYRGRNIRNSGSGSGSGSASASASASASSSVCDNLSSALTGALGGQYFQQPDPQFQDSYQNSLFPFPYQNPLGQNSGPLYQNFHQNSLGQNSDNQNAEHFQNAGQHQDPQFQDSYQNSLFTFPYQNPLGQNSGTLYQDFDQNPLGQNSGLASRSWLDIYEAANSSVQPQQPQQPQF</sequence>
<reference evidence="2" key="1">
    <citation type="submission" date="2023-02" db="EMBL/GenBank/DDBJ databases">
        <title>Genome of toxic invasive species Heracleum sosnowskyi carries increased number of genes despite the absence of recent whole-genome duplications.</title>
        <authorList>
            <person name="Schelkunov M."/>
            <person name="Shtratnikova V."/>
            <person name="Makarenko M."/>
            <person name="Klepikova A."/>
            <person name="Omelchenko D."/>
            <person name="Novikova G."/>
            <person name="Obukhova E."/>
            <person name="Bogdanov V."/>
            <person name="Penin A."/>
            <person name="Logacheva M."/>
        </authorList>
    </citation>
    <scope>NUCLEOTIDE SEQUENCE</scope>
    <source>
        <strain evidence="2">Hsosn_3</strain>
        <tissue evidence="2">Leaf</tissue>
    </source>
</reference>
<dbReference type="Proteomes" id="UP001237642">
    <property type="component" value="Unassembled WGS sequence"/>
</dbReference>
<feature type="compositionally biased region" description="Low complexity" evidence="1">
    <location>
        <begin position="67"/>
        <end position="82"/>
    </location>
</feature>
<feature type="compositionally biased region" description="Low complexity" evidence="1">
    <location>
        <begin position="39"/>
        <end position="49"/>
    </location>
</feature>
<feature type="region of interest" description="Disordered" evidence="1">
    <location>
        <begin position="66"/>
        <end position="118"/>
    </location>
</feature>
<gene>
    <name evidence="2" type="ORF">POM88_038536</name>
</gene>
<feature type="compositionally biased region" description="Polar residues" evidence="1">
    <location>
        <begin position="93"/>
        <end position="118"/>
    </location>
</feature>
<keyword evidence="3" id="KW-1185">Reference proteome</keyword>
<reference evidence="2" key="2">
    <citation type="submission" date="2023-05" db="EMBL/GenBank/DDBJ databases">
        <authorList>
            <person name="Schelkunov M.I."/>
        </authorList>
    </citation>
    <scope>NUCLEOTIDE SEQUENCE</scope>
    <source>
        <strain evidence="2">Hsosn_3</strain>
        <tissue evidence="2">Leaf</tissue>
    </source>
</reference>
<evidence type="ECO:0000313" key="3">
    <source>
        <dbReference type="Proteomes" id="UP001237642"/>
    </source>
</evidence>
<accession>A0AAD8H8P4</accession>
<proteinExistence type="predicted"/>